<feature type="domain" description="PIN" evidence="2">
    <location>
        <begin position="133"/>
        <end position="250"/>
    </location>
</feature>
<evidence type="ECO:0000256" key="1">
    <source>
        <dbReference type="SAM" id="MobiDB-lite"/>
    </source>
</evidence>
<evidence type="ECO:0000313" key="3">
    <source>
        <dbReference type="EMBL" id="PRP88852.1"/>
    </source>
</evidence>
<dbReference type="Proteomes" id="UP000241769">
    <property type="component" value="Unassembled WGS sequence"/>
</dbReference>
<keyword evidence="4" id="KW-1185">Reference proteome</keyword>
<feature type="compositionally biased region" description="Polar residues" evidence="1">
    <location>
        <begin position="107"/>
        <end position="127"/>
    </location>
</feature>
<dbReference type="InterPro" id="IPR002716">
    <property type="entry name" value="PIN_dom"/>
</dbReference>
<dbReference type="PANTHER" id="PTHR16161:SF0">
    <property type="entry name" value="TRANSCRIPTIONAL PROTEIN SWT1"/>
    <property type="match status" value="1"/>
</dbReference>
<dbReference type="InParanoid" id="A0A2P6NY39"/>
<dbReference type="InterPro" id="IPR029060">
    <property type="entry name" value="PIN-like_dom_sf"/>
</dbReference>
<protein>
    <submittedName>
        <fullName evidence="3">WW domain-containing protein</fullName>
    </submittedName>
</protein>
<accession>A0A2P6NY39</accession>
<gene>
    <name evidence="3" type="ORF">PROFUN_00320</name>
</gene>
<name>A0A2P6NY39_9EUKA</name>
<evidence type="ECO:0000313" key="4">
    <source>
        <dbReference type="Proteomes" id="UP000241769"/>
    </source>
</evidence>
<dbReference type="AlphaFoldDB" id="A0A2P6NY39"/>
<dbReference type="Gene3D" id="3.40.50.1010">
    <property type="entry name" value="5'-nuclease"/>
    <property type="match status" value="1"/>
</dbReference>
<proteinExistence type="predicted"/>
<organism evidence="3 4">
    <name type="scientific">Planoprotostelium fungivorum</name>
    <dbReference type="NCBI Taxonomy" id="1890364"/>
    <lineage>
        <taxon>Eukaryota</taxon>
        <taxon>Amoebozoa</taxon>
        <taxon>Evosea</taxon>
        <taxon>Variosea</taxon>
        <taxon>Cavosteliida</taxon>
        <taxon>Cavosteliaceae</taxon>
        <taxon>Planoprotostelium</taxon>
    </lineage>
</organism>
<dbReference type="GO" id="GO:0005634">
    <property type="term" value="C:nucleus"/>
    <property type="evidence" value="ECO:0007669"/>
    <property type="project" value="TreeGrafter"/>
</dbReference>
<dbReference type="PANTHER" id="PTHR16161">
    <property type="entry name" value="TRANSCRIPTIONAL PROTEIN SWT1"/>
    <property type="match status" value="1"/>
</dbReference>
<reference evidence="3 4" key="1">
    <citation type="journal article" date="2018" name="Genome Biol. Evol.">
        <title>Multiple Roots of Fruiting Body Formation in Amoebozoa.</title>
        <authorList>
            <person name="Hillmann F."/>
            <person name="Forbes G."/>
            <person name="Novohradska S."/>
            <person name="Ferling I."/>
            <person name="Riege K."/>
            <person name="Groth M."/>
            <person name="Westermann M."/>
            <person name="Marz M."/>
            <person name="Spaller T."/>
            <person name="Winckler T."/>
            <person name="Schaap P."/>
            <person name="Glockner G."/>
        </authorList>
    </citation>
    <scope>NUCLEOTIDE SEQUENCE [LARGE SCALE GENOMIC DNA]</scope>
    <source>
        <strain evidence="3 4">Jena</strain>
    </source>
</reference>
<dbReference type="SMART" id="SM00670">
    <property type="entry name" value="PINc"/>
    <property type="match status" value="1"/>
</dbReference>
<dbReference type="Pfam" id="PF13638">
    <property type="entry name" value="PIN_4"/>
    <property type="match status" value="1"/>
</dbReference>
<dbReference type="InterPro" id="IPR052626">
    <property type="entry name" value="SWT1_Regulator"/>
</dbReference>
<feature type="region of interest" description="Disordered" evidence="1">
    <location>
        <begin position="37"/>
        <end position="127"/>
    </location>
</feature>
<dbReference type="SUPFAM" id="SSF88723">
    <property type="entry name" value="PIN domain-like"/>
    <property type="match status" value="1"/>
</dbReference>
<feature type="compositionally biased region" description="Basic residues" evidence="1">
    <location>
        <begin position="73"/>
        <end position="89"/>
    </location>
</feature>
<comment type="caution">
    <text evidence="3">The sequence shown here is derived from an EMBL/GenBank/DDBJ whole genome shotgun (WGS) entry which is preliminary data.</text>
</comment>
<evidence type="ECO:0000259" key="2">
    <source>
        <dbReference type="SMART" id="SM00670"/>
    </source>
</evidence>
<dbReference type="EMBL" id="MDYQ01000007">
    <property type="protein sequence ID" value="PRP88852.1"/>
    <property type="molecule type" value="Genomic_DNA"/>
</dbReference>
<sequence>MVSVASYPTPSPYRIQSVYDEACLVCRNKCRDPIAVGRDPHHGDTQLAPSNMSYHVPSRVDHTRNQQKSLRGIQKRKISTRKTSLKKPKPQTTSTTLLQRSTPDIESFNSSPAHSQPATLPTEPSITPSESRHVYVLDTNVLIHNVHQLYQLKRPNTSIVVCQVVMNELYGLCNSQKQQLALDARRTLQSLHHCIRECQQDPWITIESSKEESPELAVKNNDDIILSAAYRKMREGQRVTLVTEDHGLSIKAMMAGVSVINFNQILQDK</sequence>
<dbReference type="OrthoDB" id="2017974at2759"/>
<feature type="compositionally biased region" description="Low complexity" evidence="1">
    <location>
        <begin position="90"/>
        <end position="102"/>
    </location>
</feature>